<dbReference type="Proteomes" id="UP001642409">
    <property type="component" value="Unassembled WGS sequence"/>
</dbReference>
<reference evidence="1" key="1">
    <citation type="submission" date="2023-06" db="EMBL/GenBank/DDBJ databases">
        <authorList>
            <person name="Kurt Z."/>
        </authorList>
    </citation>
    <scope>NUCLEOTIDE SEQUENCE</scope>
</reference>
<evidence type="ECO:0000313" key="1">
    <source>
        <dbReference type="EMBL" id="CAI9976621.1"/>
    </source>
</evidence>
<dbReference type="EMBL" id="CATOUU010001174">
    <property type="protein sequence ID" value="CAI9976621.1"/>
    <property type="molecule type" value="Genomic_DNA"/>
</dbReference>
<dbReference type="AlphaFoldDB" id="A0AA86REQ6"/>
<evidence type="ECO:0000313" key="2">
    <source>
        <dbReference type="EMBL" id="CAL5982910.1"/>
    </source>
</evidence>
<sequence>MQRVGIADKQLFVVGNETLTCQKVCQDNQLVTFGICFDVIQFAITLDNDTQICVDPFIFDLLENICVCKYGFYLNGSLCVNIINEFSEIIVNISNLNTILHAEIQNTDIQLRSLFYNLEQDIMTNISNLSQLVFETYSDLKLDIKSVNNSHKYQFENIITDLNSNFNLITNQNGITQAIIYGFKNETINNFQVVSQKFSNLNVLINDNQLNVKNNFIQTQNYINDLKNTIDIRFSTIDSSVNSINTKLNDLKTSQSSFETKLNDMSTYIINTVTTQQQLQDVYNKLYQVASAIVIPVDPCKQWPGSVNQNGLCKCVFMESTDVSSVFCSNVNQCCAVYKIAGQTAYQCANSQVLMTCSQKSIYVNF</sequence>
<accession>A0AA86REQ6</accession>
<gene>
    <name evidence="1" type="ORF">HINF_LOCUS64266</name>
    <name evidence="2" type="ORF">HINF_LOCUS7366</name>
</gene>
<protein>
    <submittedName>
        <fullName evidence="2">Hypothetical_protein</fullName>
    </submittedName>
</protein>
<evidence type="ECO:0000313" key="3">
    <source>
        <dbReference type="Proteomes" id="UP001642409"/>
    </source>
</evidence>
<keyword evidence="3" id="KW-1185">Reference proteome</keyword>
<organism evidence="1">
    <name type="scientific">Hexamita inflata</name>
    <dbReference type="NCBI Taxonomy" id="28002"/>
    <lineage>
        <taxon>Eukaryota</taxon>
        <taxon>Metamonada</taxon>
        <taxon>Diplomonadida</taxon>
        <taxon>Hexamitidae</taxon>
        <taxon>Hexamitinae</taxon>
        <taxon>Hexamita</taxon>
    </lineage>
</organism>
<proteinExistence type="predicted"/>
<comment type="caution">
    <text evidence="1">The sequence shown here is derived from an EMBL/GenBank/DDBJ whole genome shotgun (WGS) entry which is preliminary data.</text>
</comment>
<name>A0AA86REQ6_9EUKA</name>
<dbReference type="EMBL" id="CAXDID020000015">
    <property type="protein sequence ID" value="CAL5982910.1"/>
    <property type="molecule type" value="Genomic_DNA"/>
</dbReference>
<reference evidence="2 3" key="2">
    <citation type="submission" date="2024-07" db="EMBL/GenBank/DDBJ databases">
        <authorList>
            <person name="Akdeniz Z."/>
        </authorList>
    </citation>
    <scope>NUCLEOTIDE SEQUENCE [LARGE SCALE GENOMIC DNA]</scope>
</reference>